<dbReference type="KEGG" id="smai:EXU30_08520"/>
<dbReference type="OrthoDB" id="9770715at2"/>
<organism evidence="2 3">
    <name type="scientific">Shewanella maritima</name>
    <dbReference type="NCBI Taxonomy" id="2520507"/>
    <lineage>
        <taxon>Bacteria</taxon>
        <taxon>Pseudomonadati</taxon>
        <taxon>Pseudomonadota</taxon>
        <taxon>Gammaproteobacteria</taxon>
        <taxon>Alteromonadales</taxon>
        <taxon>Shewanellaceae</taxon>
        <taxon>Shewanella</taxon>
    </lineage>
</organism>
<proteinExistence type="predicted"/>
<keyword evidence="3" id="KW-1185">Reference proteome</keyword>
<dbReference type="InterPro" id="IPR013976">
    <property type="entry name" value="HDOD"/>
</dbReference>
<evidence type="ECO:0000313" key="2">
    <source>
        <dbReference type="EMBL" id="QBF82728.1"/>
    </source>
</evidence>
<dbReference type="RefSeq" id="WP_130599145.1">
    <property type="nucleotide sequence ID" value="NZ_CP036200.1"/>
</dbReference>
<reference evidence="2 3" key="1">
    <citation type="submission" date="2019-02" db="EMBL/GenBank/DDBJ databases">
        <title>Shewanella sp. D4-2 isolated from Dokdo Island.</title>
        <authorList>
            <person name="Baek K."/>
        </authorList>
    </citation>
    <scope>NUCLEOTIDE SEQUENCE [LARGE SCALE GENOMIC DNA]</scope>
    <source>
        <strain evidence="2 3">D4-2</strain>
    </source>
</reference>
<sequence length="276" mass="30079">MDSSALLSRVDELPRLPKAISELLEAVNCDNISTKEVSAKVAQDPLISARVLRLANSAHFGRSREVGSIDEAVVRLGMQTLRTLVIASAVIGAVPKVEGIDIAKFWGETFEKALYAQELAKRSGVAPDEVFTCGILHKIGDLLIATIEPELSHQIIAAVEAGGSQQELETKLLGFDSPSVGALLAKSWKFTPDLVAGIEYQRVPTKATPESKFASMMFLADIIFQYWDDDRDHESFTCWFATQANDAGVIRMDMDGLADKLEDLRGKGIEMGKQLA</sequence>
<name>A0A411PGU9_9GAMM</name>
<dbReference type="SUPFAM" id="SSF109604">
    <property type="entry name" value="HD-domain/PDEase-like"/>
    <property type="match status" value="1"/>
</dbReference>
<dbReference type="Gene3D" id="1.10.3210.10">
    <property type="entry name" value="Hypothetical protein af1432"/>
    <property type="match status" value="1"/>
</dbReference>
<protein>
    <submittedName>
        <fullName evidence="2">HDOD domain-containing protein</fullName>
    </submittedName>
</protein>
<evidence type="ECO:0000313" key="3">
    <source>
        <dbReference type="Proteomes" id="UP000291106"/>
    </source>
</evidence>
<gene>
    <name evidence="2" type="ORF">EXU30_08520</name>
</gene>
<dbReference type="EMBL" id="CP036200">
    <property type="protein sequence ID" value="QBF82728.1"/>
    <property type="molecule type" value="Genomic_DNA"/>
</dbReference>
<dbReference type="PROSITE" id="PS51833">
    <property type="entry name" value="HDOD"/>
    <property type="match status" value="1"/>
</dbReference>
<dbReference type="Pfam" id="PF08668">
    <property type="entry name" value="HDOD"/>
    <property type="match status" value="1"/>
</dbReference>
<evidence type="ECO:0000259" key="1">
    <source>
        <dbReference type="PROSITE" id="PS51833"/>
    </source>
</evidence>
<dbReference type="PANTHER" id="PTHR33525:SF6">
    <property type="entry name" value="HDOD DOMAIN-CONTAINING PROTEIN"/>
    <property type="match status" value="1"/>
</dbReference>
<accession>A0A411PGU9</accession>
<feature type="domain" description="HDOD" evidence="1">
    <location>
        <begin position="13"/>
        <end position="204"/>
    </location>
</feature>
<dbReference type="InterPro" id="IPR052340">
    <property type="entry name" value="RNase_Y/CdgJ"/>
</dbReference>
<dbReference type="Proteomes" id="UP000291106">
    <property type="component" value="Chromosome"/>
</dbReference>
<dbReference type="AlphaFoldDB" id="A0A411PGU9"/>
<dbReference type="PANTHER" id="PTHR33525">
    <property type="match status" value="1"/>
</dbReference>